<dbReference type="EMBL" id="KZ663550">
    <property type="protein sequence ID" value="PPS11815.1"/>
    <property type="molecule type" value="Genomic_DNA"/>
</dbReference>
<proteinExistence type="predicted"/>
<gene>
    <name evidence="1" type="ORF">GOBAR_AA08832</name>
</gene>
<sequence>MESKPFGTTRRTRMQGIGIYTNTTTKMQVLNLGRRGQMKINRPQSRPAASSSNVPAFPQFVASSTSTSSATSLIPKPSQLVASSRLACHPPKLFLETFNI</sequence>
<name>A0A2P5Y8B4_GOSBA</name>
<evidence type="ECO:0000313" key="2">
    <source>
        <dbReference type="Proteomes" id="UP000239757"/>
    </source>
</evidence>
<protein>
    <submittedName>
        <fullName evidence="1">Uncharacterized protein</fullName>
    </submittedName>
</protein>
<organism evidence="1 2">
    <name type="scientific">Gossypium barbadense</name>
    <name type="common">Sea Island cotton</name>
    <name type="synonym">Hibiscus barbadensis</name>
    <dbReference type="NCBI Taxonomy" id="3634"/>
    <lineage>
        <taxon>Eukaryota</taxon>
        <taxon>Viridiplantae</taxon>
        <taxon>Streptophyta</taxon>
        <taxon>Embryophyta</taxon>
        <taxon>Tracheophyta</taxon>
        <taxon>Spermatophyta</taxon>
        <taxon>Magnoliopsida</taxon>
        <taxon>eudicotyledons</taxon>
        <taxon>Gunneridae</taxon>
        <taxon>Pentapetalae</taxon>
        <taxon>rosids</taxon>
        <taxon>malvids</taxon>
        <taxon>Malvales</taxon>
        <taxon>Malvaceae</taxon>
        <taxon>Malvoideae</taxon>
        <taxon>Gossypium</taxon>
    </lineage>
</organism>
<evidence type="ECO:0000313" key="1">
    <source>
        <dbReference type="EMBL" id="PPS11815.1"/>
    </source>
</evidence>
<dbReference type="AlphaFoldDB" id="A0A2P5Y8B4"/>
<accession>A0A2P5Y8B4</accession>
<dbReference type="Proteomes" id="UP000239757">
    <property type="component" value="Unassembled WGS sequence"/>
</dbReference>
<reference evidence="1 2" key="1">
    <citation type="submission" date="2015-01" db="EMBL/GenBank/DDBJ databases">
        <title>Genome of allotetraploid Gossypium barbadense reveals genomic plasticity and fiber elongation in cotton evolution.</title>
        <authorList>
            <person name="Chen X."/>
            <person name="Liu X."/>
            <person name="Zhao B."/>
            <person name="Zheng H."/>
            <person name="Hu Y."/>
            <person name="Lu G."/>
            <person name="Yang C."/>
            <person name="Chen J."/>
            <person name="Shan C."/>
            <person name="Zhang L."/>
            <person name="Zhou Y."/>
            <person name="Wang L."/>
            <person name="Guo W."/>
            <person name="Bai Y."/>
            <person name="Ruan J."/>
            <person name="Shangguan X."/>
            <person name="Mao Y."/>
            <person name="Jiang J."/>
            <person name="Zhu Y."/>
            <person name="Lei J."/>
            <person name="Kang H."/>
            <person name="Chen S."/>
            <person name="He X."/>
            <person name="Wang R."/>
            <person name="Wang Y."/>
            <person name="Chen J."/>
            <person name="Wang L."/>
            <person name="Yu S."/>
            <person name="Wang B."/>
            <person name="Wei J."/>
            <person name="Song S."/>
            <person name="Lu X."/>
            <person name="Gao Z."/>
            <person name="Gu W."/>
            <person name="Deng X."/>
            <person name="Ma D."/>
            <person name="Wang S."/>
            <person name="Liang W."/>
            <person name="Fang L."/>
            <person name="Cai C."/>
            <person name="Zhu X."/>
            <person name="Zhou B."/>
            <person name="Zhang Y."/>
            <person name="Chen Z."/>
            <person name="Xu S."/>
            <person name="Zhu R."/>
            <person name="Wang S."/>
            <person name="Zhang T."/>
            <person name="Zhao G."/>
        </authorList>
    </citation>
    <scope>NUCLEOTIDE SEQUENCE [LARGE SCALE GENOMIC DNA]</scope>
    <source>
        <strain evidence="2">cv. Xinhai21</strain>
        <tissue evidence="1">Leaf</tissue>
    </source>
</reference>